<comment type="caution">
    <text evidence="2">The sequence shown here is derived from an EMBL/GenBank/DDBJ whole genome shotgun (WGS) entry which is preliminary data.</text>
</comment>
<dbReference type="EMBL" id="DQWE01000034">
    <property type="protein sequence ID" value="HDI82319.1"/>
    <property type="molecule type" value="Genomic_DNA"/>
</dbReference>
<evidence type="ECO:0000313" key="2">
    <source>
        <dbReference type="EMBL" id="HDI82319.1"/>
    </source>
</evidence>
<dbReference type="Proteomes" id="UP000885847">
    <property type="component" value="Unassembled WGS sequence"/>
</dbReference>
<proteinExistence type="predicted"/>
<dbReference type="InterPro" id="IPR029046">
    <property type="entry name" value="LolA/LolB/LppX"/>
</dbReference>
<gene>
    <name evidence="2" type="ORF">ENF18_00825</name>
</gene>
<dbReference type="AlphaFoldDB" id="A0A7C0ZCB0"/>
<protein>
    <submittedName>
        <fullName evidence="2">Outer membrane lipoprotein-sorting protein</fullName>
    </submittedName>
</protein>
<sequence>LVGLIFTPMFIEGASWKGILGKMKTNYSTLQTKVQDMKFQGVMLMKTPEGKDMETNFTYYRKDKKFRQEIEIKVPGMEGGMKQIVVYDGKKGYVFSPMGEKRELKDYETNQYEPPVDWWTDLPINAVIKGTEKVDGKTCYVVQAQEENAVTKIWIDKNNYVPVKVENIEGEHKSVIKFLEFKTTPQGGKVPYKIEFYDNGKLAATYMVKSIQYNVGLSDDLFNPANVKTGSMEDLMKKMMQGR</sequence>
<feature type="non-terminal residue" evidence="2">
    <location>
        <position position="1"/>
    </location>
</feature>
<dbReference type="SUPFAM" id="SSF89392">
    <property type="entry name" value="Prokaryotic lipoproteins and lipoprotein localization factors"/>
    <property type="match status" value="1"/>
</dbReference>
<name>A0A7C0ZCB0_UNCW3</name>
<feature type="domain" description="Uncharacterized protein TP-0789" evidence="1">
    <location>
        <begin position="126"/>
        <end position="228"/>
    </location>
</feature>
<dbReference type="InterPro" id="IPR033399">
    <property type="entry name" value="TP_0789-like"/>
</dbReference>
<dbReference type="Gene3D" id="2.50.20.10">
    <property type="entry name" value="Lipoprotein localisation LolA/LolB/LppX"/>
    <property type="match status" value="1"/>
</dbReference>
<keyword evidence="2" id="KW-0449">Lipoprotein</keyword>
<accession>A0A7C0ZCB0</accession>
<evidence type="ECO:0000259" key="1">
    <source>
        <dbReference type="Pfam" id="PF17131"/>
    </source>
</evidence>
<organism evidence="2">
    <name type="scientific">candidate division WOR-3 bacterium</name>
    <dbReference type="NCBI Taxonomy" id="2052148"/>
    <lineage>
        <taxon>Bacteria</taxon>
        <taxon>Bacteria division WOR-3</taxon>
    </lineage>
</organism>
<reference evidence="2" key="1">
    <citation type="journal article" date="2020" name="mSystems">
        <title>Genome- and Community-Level Interaction Insights into Carbon Utilization and Element Cycling Functions of Hydrothermarchaeota in Hydrothermal Sediment.</title>
        <authorList>
            <person name="Zhou Z."/>
            <person name="Liu Y."/>
            <person name="Xu W."/>
            <person name="Pan J."/>
            <person name="Luo Z.H."/>
            <person name="Li M."/>
        </authorList>
    </citation>
    <scope>NUCLEOTIDE SEQUENCE [LARGE SCALE GENOMIC DNA]</scope>
    <source>
        <strain evidence="2">HyVt-102</strain>
    </source>
</reference>
<dbReference type="Pfam" id="PF17131">
    <property type="entry name" value="LolA_like"/>
    <property type="match status" value="1"/>
</dbReference>